<reference evidence="2 3" key="1">
    <citation type="journal article" date="2017" name="Nat. Commun.">
        <title>Genome assembly with in vitro proximity ligation data and whole-genome triplication in lettuce.</title>
        <authorList>
            <person name="Reyes-Chin-Wo S."/>
            <person name="Wang Z."/>
            <person name="Yang X."/>
            <person name="Kozik A."/>
            <person name="Arikit S."/>
            <person name="Song C."/>
            <person name="Xia L."/>
            <person name="Froenicke L."/>
            <person name="Lavelle D.O."/>
            <person name="Truco M.J."/>
            <person name="Xia R."/>
            <person name="Zhu S."/>
            <person name="Xu C."/>
            <person name="Xu H."/>
            <person name="Xu X."/>
            <person name="Cox K."/>
            <person name="Korf I."/>
            <person name="Meyers B.C."/>
            <person name="Michelmore R.W."/>
        </authorList>
    </citation>
    <scope>NUCLEOTIDE SEQUENCE [LARGE SCALE GENOMIC DNA]</scope>
    <source>
        <strain evidence="3">cv. Salinas</strain>
        <tissue evidence="2">Seedlings</tissue>
    </source>
</reference>
<evidence type="ECO:0000313" key="3">
    <source>
        <dbReference type="Proteomes" id="UP000235145"/>
    </source>
</evidence>
<comment type="caution">
    <text evidence="2">The sequence shown here is derived from an EMBL/GenBank/DDBJ whole genome shotgun (WGS) entry which is preliminary data.</text>
</comment>
<dbReference type="Proteomes" id="UP000235145">
    <property type="component" value="Unassembled WGS sequence"/>
</dbReference>
<keyword evidence="1" id="KW-1133">Transmembrane helix</keyword>
<organism evidence="2 3">
    <name type="scientific">Lactuca sativa</name>
    <name type="common">Garden lettuce</name>
    <dbReference type="NCBI Taxonomy" id="4236"/>
    <lineage>
        <taxon>Eukaryota</taxon>
        <taxon>Viridiplantae</taxon>
        <taxon>Streptophyta</taxon>
        <taxon>Embryophyta</taxon>
        <taxon>Tracheophyta</taxon>
        <taxon>Spermatophyta</taxon>
        <taxon>Magnoliopsida</taxon>
        <taxon>eudicotyledons</taxon>
        <taxon>Gunneridae</taxon>
        <taxon>Pentapetalae</taxon>
        <taxon>asterids</taxon>
        <taxon>campanulids</taxon>
        <taxon>Asterales</taxon>
        <taxon>Asteraceae</taxon>
        <taxon>Cichorioideae</taxon>
        <taxon>Cichorieae</taxon>
        <taxon>Lactucinae</taxon>
        <taxon>Lactuca</taxon>
    </lineage>
</organism>
<accession>A0A9R1WVW7</accession>
<protein>
    <submittedName>
        <fullName evidence="2">Uncharacterized protein</fullName>
    </submittedName>
</protein>
<gene>
    <name evidence="2" type="ORF">LSAT_V11C800421090</name>
</gene>
<feature type="transmembrane region" description="Helical" evidence="1">
    <location>
        <begin position="57"/>
        <end position="73"/>
    </location>
</feature>
<dbReference type="AlphaFoldDB" id="A0A9R1WVW7"/>
<keyword evidence="1" id="KW-0472">Membrane</keyword>
<keyword evidence="1" id="KW-0812">Transmembrane</keyword>
<evidence type="ECO:0000256" key="1">
    <source>
        <dbReference type="SAM" id="Phobius"/>
    </source>
</evidence>
<evidence type="ECO:0000313" key="2">
    <source>
        <dbReference type="EMBL" id="KAJ0189576.1"/>
    </source>
</evidence>
<dbReference type="EMBL" id="NBSK02000008">
    <property type="protein sequence ID" value="KAJ0189576.1"/>
    <property type="molecule type" value="Genomic_DNA"/>
</dbReference>
<name>A0A9R1WVW7_LACSA</name>
<proteinExistence type="predicted"/>
<sequence length="86" mass="10206">MTLTSSNDLFLMMSWQLTYYLIDVICSSWDALLFTEHEETAATEDVEPTFEILKAHMMYNILIACIIIHNIIIEDKRYIHIHYYNS</sequence>
<keyword evidence="3" id="KW-1185">Reference proteome</keyword>